<gene>
    <name evidence="1" type="ORF">CRG98_038700</name>
</gene>
<comment type="caution">
    <text evidence="1">The sequence shown here is derived from an EMBL/GenBank/DDBJ whole genome shotgun (WGS) entry which is preliminary data.</text>
</comment>
<reference evidence="1 2" key="1">
    <citation type="submission" date="2017-11" db="EMBL/GenBank/DDBJ databases">
        <title>De-novo sequencing of pomegranate (Punica granatum L.) genome.</title>
        <authorList>
            <person name="Akparov Z."/>
            <person name="Amiraslanov A."/>
            <person name="Hajiyeva S."/>
            <person name="Abbasov M."/>
            <person name="Kaur K."/>
            <person name="Hamwieh A."/>
            <person name="Solovyev V."/>
            <person name="Salamov A."/>
            <person name="Braich B."/>
            <person name="Kosarev P."/>
            <person name="Mahmoud A."/>
            <person name="Hajiyev E."/>
            <person name="Babayeva S."/>
            <person name="Izzatullayeva V."/>
            <person name="Mammadov A."/>
            <person name="Mammadov A."/>
            <person name="Sharifova S."/>
            <person name="Ojaghi J."/>
            <person name="Eynullazada K."/>
            <person name="Bayramov B."/>
            <person name="Abdulazimova A."/>
            <person name="Shahmuradov I."/>
        </authorList>
    </citation>
    <scope>NUCLEOTIDE SEQUENCE [LARGE SCALE GENOMIC DNA]</scope>
    <source>
        <strain evidence="2">cv. AG2017</strain>
        <tissue evidence="1">Leaf</tissue>
    </source>
</reference>
<name>A0A2I0IA88_PUNGR</name>
<sequence length="73" mass="8396">MQVVLMKKKPWRGGGHEVSRLVMGSSWVPRALREIRDKVQVWIDSVFESSLRIWLSVEEYACSAARESFEVSA</sequence>
<proteinExistence type="predicted"/>
<dbReference type="EMBL" id="PGOL01003467">
    <property type="protein sequence ID" value="PKI40902.1"/>
    <property type="molecule type" value="Genomic_DNA"/>
</dbReference>
<dbReference type="AlphaFoldDB" id="A0A2I0IA88"/>
<accession>A0A2I0IA88</accession>
<dbReference type="Proteomes" id="UP000233551">
    <property type="component" value="Unassembled WGS sequence"/>
</dbReference>
<keyword evidence="2" id="KW-1185">Reference proteome</keyword>
<evidence type="ECO:0000313" key="2">
    <source>
        <dbReference type="Proteomes" id="UP000233551"/>
    </source>
</evidence>
<organism evidence="1 2">
    <name type="scientific">Punica granatum</name>
    <name type="common">Pomegranate</name>
    <dbReference type="NCBI Taxonomy" id="22663"/>
    <lineage>
        <taxon>Eukaryota</taxon>
        <taxon>Viridiplantae</taxon>
        <taxon>Streptophyta</taxon>
        <taxon>Embryophyta</taxon>
        <taxon>Tracheophyta</taxon>
        <taxon>Spermatophyta</taxon>
        <taxon>Magnoliopsida</taxon>
        <taxon>eudicotyledons</taxon>
        <taxon>Gunneridae</taxon>
        <taxon>Pentapetalae</taxon>
        <taxon>rosids</taxon>
        <taxon>malvids</taxon>
        <taxon>Myrtales</taxon>
        <taxon>Lythraceae</taxon>
        <taxon>Punica</taxon>
    </lineage>
</organism>
<evidence type="ECO:0000313" key="1">
    <source>
        <dbReference type="EMBL" id="PKI40902.1"/>
    </source>
</evidence>
<protein>
    <submittedName>
        <fullName evidence="1">Uncharacterized protein</fullName>
    </submittedName>
</protein>